<dbReference type="PROSITE" id="PS50879">
    <property type="entry name" value="RNASE_H_1"/>
    <property type="match status" value="1"/>
</dbReference>
<name>A0ABP0N165_9DINO</name>
<keyword evidence="5" id="KW-1185">Reference proteome</keyword>
<protein>
    <submittedName>
        <fullName evidence="4">LINE-1 retrotransposable element ORF2 protein (ORF2p)</fullName>
    </submittedName>
</protein>
<feature type="region of interest" description="Disordered" evidence="2">
    <location>
        <begin position="1"/>
        <end position="29"/>
    </location>
</feature>
<reference evidence="4 5" key="1">
    <citation type="submission" date="2024-02" db="EMBL/GenBank/DDBJ databases">
        <authorList>
            <person name="Chen Y."/>
            <person name="Shah S."/>
            <person name="Dougan E. K."/>
            <person name="Thang M."/>
            <person name="Chan C."/>
        </authorList>
    </citation>
    <scope>NUCLEOTIDE SEQUENCE [LARGE SCALE GENOMIC DNA]</scope>
</reference>
<evidence type="ECO:0000256" key="2">
    <source>
        <dbReference type="SAM" id="MobiDB-lite"/>
    </source>
</evidence>
<evidence type="ECO:0000256" key="1">
    <source>
        <dbReference type="SAM" id="Coils"/>
    </source>
</evidence>
<dbReference type="InterPro" id="IPR043502">
    <property type="entry name" value="DNA/RNA_pol_sf"/>
</dbReference>
<organism evidence="4 5">
    <name type="scientific">Durusdinium trenchii</name>
    <dbReference type="NCBI Taxonomy" id="1381693"/>
    <lineage>
        <taxon>Eukaryota</taxon>
        <taxon>Sar</taxon>
        <taxon>Alveolata</taxon>
        <taxon>Dinophyceae</taxon>
        <taxon>Suessiales</taxon>
        <taxon>Symbiodiniaceae</taxon>
        <taxon>Durusdinium</taxon>
    </lineage>
</organism>
<feature type="coiled-coil region" evidence="1">
    <location>
        <begin position="224"/>
        <end position="251"/>
    </location>
</feature>
<dbReference type="PANTHER" id="PTHR19446">
    <property type="entry name" value="REVERSE TRANSCRIPTASES"/>
    <property type="match status" value="1"/>
</dbReference>
<evidence type="ECO:0000259" key="3">
    <source>
        <dbReference type="PROSITE" id="PS50879"/>
    </source>
</evidence>
<sequence>MLKLLSSAKDLPPSDLSRKRKRPFWPEPPKEWHLSKLQRRNFRQRGSWNTRGLGAPYGKDQAAKFKAISHLLDERKWNAALLTDVKFPEDGFREFYVGQGWKPGLLLIPVYAPLSNRRPTHFSQASWLAYTDHNPVELIWTLGKDWQRAAARRQELESRPDVLRLLGSSATAQHLRESYTSAVSLALADIEATSLDWDTLTKVMCSSALKVLGPVPKRKIQPWFQGKERELRLLENDAHEAELQLHAARRAMSTEAIAPALRRRRETSRCLQQHKRQWEAQWWDDLAERAMQAGSSGNDFAFWQVCRQLGMRDNPASRAPSRRTVADPELDREAWRTFLAGIQTGAGEVDPSVWQFVPSADSPDMSLATPPSWSEFLDALAGMHNGKRGGCDNVTVELIRYGGSQLQQEVFKTLLQMWSDAATAVPGHEADSWSPAAKTGICIPVFKNKGDRADRKNYRNLVMLSVAAKLIARIAATRLSEWAEQFMAEEQQGFRKNRGIDDAHQLARRIIEEVILSRHSERVAVTSFDIVRAYTRVCRLALWRLLDQLGVPPPFLQVLRALHDHTSFKVFIHNGYSTPWLTDRGLREGCPSSPVLFNLFHSFVMRTFRARRQIAAQALNRSPGLPWQFKVDGRLTRRPAGKTSSRGVEEVCLGDLEYADDTQIFGFLDEVSDAELIFSQTLADWEQQEHLGKRETLILCSGGRSATEVLSQFERRTMKHLGAFLNDCADYWPDTKKRVQAGFLAVKRIARLWRLPLLQPGLIRIRNLTTPPPRSGHARPAPSLQQQGKAYVPTTMALTFLAMLLLPQSSTPNAPPASRYLLLPLMRGDTAVQLYLTTSLTFSQRQRKLSLCLGFLRKRLWALYTDGAGPSAGHPHAGWGVAIWESAAKSHLPDFELFGPVPLDPRDKRWLGASVATNNTGELTAMVEALLWLEQEAPGAPDLPAIIWFDSTYAHDVLTGTATPTANQELIDEGQRVLERVKTKRLICWAKVRGHSGNLGNDYADHLAEQGATGKQTRHSARWLLPMGAPEPVDPLLTDSCWRCGRVFTGASHARQLVLELCVEAAESRDFWQLKQKLAEALLLDLDPLLPTLFQEPRLTQIRGELVETLKPEWIVGVFAARTAAMIFHQRLADLRR</sequence>
<keyword evidence="1" id="KW-0175">Coiled coil</keyword>
<comment type="caution">
    <text evidence="4">The sequence shown here is derived from an EMBL/GenBank/DDBJ whole genome shotgun (WGS) entry which is preliminary data.</text>
</comment>
<dbReference type="SUPFAM" id="SSF56672">
    <property type="entry name" value="DNA/RNA polymerases"/>
    <property type="match status" value="1"/>
</dbReference>
<dbReference type="InterPro" id="IPR002156">
    <property type="entry name" value="RNaseH_domain"/>
</dbReference>
<evidence type="ECO:0000313" key="5">
    <source>
        <dbReference type="Proteomes" id="UP001642464"/>
    </source>
</evidence>
<accession>A0ABP0N165</accession>
<dbReference type="Gene3D" id="3.30.420.10">
    <property type="entry name" value="Ribonuclease H-like superfamily/Ribonuclease H"/>
    <property type="match status" value="1"/>
</dbReference>
<feature type="domain" description="RNase H type-1" evidence="3">
    <location>
        <begin position="857"/>
        <end position="1013"/>
    </location>
</feature>
<dbReference type="SUPFAM" id="SSF53098">
    <property type="entry name" value="Ribonuclease H-like"/>
    <property type="match status" value="1"/>
</dbReference>
<proteinExistence type="predicted"/>
<dbReference type="InterPro" id="IPR036397">
    <property type="entry name" value="RNaseH_sf"/>
</dbReference>
<dbReference type="Proteomes" id="UP001642464">
    <property type="component" value="Unassembled WGS sequence"/>
</dbReference>
<dbReference type="EMBL" id="CAXAMM010025313">
    <property type="protein sequence ID" value="CAK9056782.1"/>
    <property type="molecule type" value="Genomic_DNA"/>
</dbReference>
<gene>
    <name evidence="4" type="ORF">SCF082_LOCUS30553</name>
</gene>
<dbReference type="InterPro" id="IPR000477">
    <property type="entry name" value="RT_dom"/>
</dbReference>
<dbReference type="Pfam" id="PF00078">
    <property type="entry name" value="RVT_1"/>
    <property type="match status" value="1"/>
</dbReference>
<evidence type="ECO:0000313" key="4">
    <source>
        <dbReference type="EMBL" id="CAK9056782.1"/>
    </source>
</evidence>
<dbReference type="Pfam" id="PF00075">
    <property type="entry name" value="RNase_H"/>
    <property type="match status" value="1"/>
</dbReference>
<dbReference type="InterPro" id="IPR012337">
    <property type="entry name" value="RNaseH-like_sf"/>
</dbReference>